<dbReference type="AlphaFoldDB" id="A0A1E3L1H5"/>
<evidence type="ECO:0000313" key="3">
    <source>
        <dbReference type="Proteomes" id="UP000094578"/>
    </source>
</evidence>
<dbReference type="InterPro" id="IPR029063">
    <property type="entry name" value="SAM-dependent_MTases_sf"/>
</dbReference>
<dbReference type="Pfam" id="PF13524">
    <property type="entry name" value="Glyco_trans_1_2"/>
    <property type="match status" value="1"/>
</dbReference>
<proteinExistence type="predicted"/>
<dbReference type="PANTHER" id="PTHR43861:SF6">
    <property type="entry name" value="METHYLTRANSFERASE TYPE 11"/>
    <property type="match status" value="1"/>
</dbReference>
<dbReference type="InterPro" id="IPR055259">
    <property type="entry name" value="YkvP/CgeB_Glyco_trans-like"/>
</dbReference>
<name>A0A1E3L1H5_9BACL</name>
<dbReference type="Pfam" id="PF13489">
    <property type="entry name" value="Methyltransf_23"/>
    <property type="match status" value="1"/>
</dbReference>
<feature type="domain" description="Spore protein YkvP/CgeB glycosyl transferase-like" evidence="1">
    <location>
        <begin position="238"/>
        <end position="374"/>
    </location>
</feature>
<dbReference type="RefSeq" id="WP_069328534.1">
    <property type="nucleotide sequence ID" value="NZ_MDER01000053.1"/>
</dbReference>
<gene>
    <name evidence="2" type="ORF">PTI45_03138</name>
</gene>
<accession>A0A1E3L1H5</accession>
<dbReference type="STRING" id="1886670.PTI45_03138"/>
<keyword evidence="3" id="KW-1185">Reference proteome</keyword>
<dbReference type="EMBL" id="MDER01000053">
    <property type="protein sequence ID" value="ODP27503.1"/>
    <property type="molecule type" value="Genomic_DNA"/>
</dbReference>
<evidence type="ECO:0000259" key="1">
    <source>
        <dbReference type="Pfam" id="PF13524"/>
    </source>
</evidence>
<dbReference type="PATRIC" id="fig|1886670.3.peg.3187"/>
<dbReference type="PANTHER" id="PTHR43861">
    <property type="entry name" value="TRANS-ACONITATE 2-METHYLTRANSFERASE-RELATED"/>
    <property type="match status" value="1"/>
</dbReference>
<reference evidence="2 3" key="1">
    <citation type="submission" date="2016-08" db="EMBL/GenBank/DDBJ databases">
        <title>Genome sequencing of Paenibacillus sp. TI45-13ar, isolated from Korean traditional nuruk.</title>
        <authorList>
            <person name="Kim S.-J."/>
        </authorList>
    </citation>
    <scope>NUCLEOTIDE SEQUENCE [LARGE SCALE GENOMIC DNA]</scope>
    <source>
        <strain evidence="2 3">TI45-13ar</strain>
    </source>
</reference>
<dbReference type="CDD" id="cd02440">
    <property type="entry name" value="AdoMet_MTases"/>
    <property type="match status" value="1"/>
</dbReference>
<organism evidence="2 3">
    <name type="scientific">Paenibacillus nuruki</name>
    <dbReference type="NCBI Taxonomy" id="1886670"/>
    <lineage>
        <taxon>Bacteria</taxon>
        <taxon>Bacillati</taxon>
        <taxon>Bacillota</taxon>
        <taxon>Bacilli</taxon>
        <taxon>Bacillales</taxon>
        <taxon>Paenibacillaceae</taxon>
        <taxon>Paenibacillus</taxon>
    </lineage>
</organism>
<sequence>MKVVILQVKGIIAPYIMEDYKDAFEKLNHEILLLDLNKFNSDSYEELINFKPDFAISYGMNSIIKDVEGTFLLREANIPTVGLYYDNPLYSINDEYEQEIKKNPSYYHHFVWDQYYVELLQSRGYENVNHIMLATNPNNFHPDNNIMTQEGTLSFVGSVDNLTKRTATNVEEIFVEYIINEKIKNFDIPVYDLCKEAFELDRFEAIKYLQEKYPELFWKKVHFAIHSLGSKRLRGHILNSLEGVDIHTYGLGKGLINNENIIIHPSISYKNLSQVYQKYAVNLNISSLQLETSVNNRIFDVFASKSFVISDYKEDMKKVAPDMWSEISFNNLEDLLVKADYYLTHPNHRKELIESLYENIIENHTYTNRVAQIVEKIISSQEIFHQKRMLDYPDNKYKEKLENCPICQEDNSSLLHSINGHENFETHLYRCQNCSTVFMNPQPTENYLDWFYNNVYYSKQHREKMGWDPNLSNVNISVFRINEIRMDLVEEYCNQTRYPRGHLLDVGCSSGNFIWEAQLRYWSVQGLEISEDAAEQGRQSRNLNIITGELDENIFPEESFDVVTAWDVLEHIPEPNEFMENINKVLKEDGLFVGNTPNVSSSISYYSGSEWRHLDPPLHVVLYDHISLRILLKKHNFEILKISSGEEYLGQLQFVAKKQKNHS</sequence>
<dbReference type="SUPFAM" id="SSF53335">
    <property type="entry name" value="S-adenosyl-L-methionine-dependent methyltransferases"/>
    <property type="match status" value="1"/>
</dbReference>
<dbReference type="Proteomes" id="UP000094578">
    <property type="component" value="Unassembled WGS sequence"/>
</dbReference>
<evidence type="ECO:0000313" key="2">
    <source>
        <dbReference type="EMBL" id="ODP27503.1"/>
    </source>
</evidence>
<dbReference type="Gene3D" id="3.40.50.150">
    <property type="entry name" value="Vaccinia Virus protein VP39"/>
    <property type="match status" value="1"/>
</dbReference>
<comment type="caution">
    <text evidence="2">The sequence shown here is derived from an EMBL/GenBank/DDBJ whole genome shotgun (WGS) entry which is preliminary data.</text>
</comment>
<protein>
    <recommendedName>
        <fullName evidence="1">Spore protein YkvP/CgeB glycosyl transferase-like domain-containing protein</fullName>
    </recommendedName>
</protein>